<organism evidence="1">
    <name type="scientific">Arundo donax</name>
    <name type="common">Giant reed</name>
    <name type="synonym">Donax arundinaceus</name>
    <dbReference type="NCBI Taxonomy" id="35708"/>
    <lineage>
        <taxon>Eukaryota</taxon>
        <taxon>Viridiplantae</taxon>
        <taxon>Streptophyta</taxon>
        <taxon>Embryophyta</taxon>
        <taxon>Tracheophyta</taxon>
        <taxon>Spermatophyta</taxon>
        <taxon>Magnoliopsida</taxon>
        <taxon>Liliopsida</taxon>
        <taxon>Poales</taxon>
        <taxon>Poaceae</taxon>
        <taxon>PACMAD clade</taxon>
        <taxon>Arundinoideae</taxon>
        <taxon>Arundineae</taxon>
        <taxon>Arundo</taxon>
    </lineage>
</organism>
<reference evidence="1" key="1">
    <citation type="submission" date="2014-09" db="EMBL/GenBank/DDBJ databases">
        <authorList>
            <person name="Magalhaes I.L.F."/>
            <person name="Oliveira U."/>
            <person name="Santos F.R."/>
            <person name="Vidigal T.H.D.A."/>
            <person name="Brescovit A.D."/>
            <person name="Santos A.J."/>
        </authorList>
    </citation>
    <scope>NUCLEOTIDE SEQUENCE</scope>
    <source>
        <tissue evidence="1">Shoot tissue taken approximately 20 cm above the soil surface</tissue>
    </source>
</reference>
<dbReference type="EMBL" id="GBRH01209254">
    <property type="protein sequence ID" value="JAD88641.1"/>
    <property type="molecule type" value="Transcribed_RNA"/>
</dbReference>
<dbReference type="AlphaFoldDB" id="A0A0A9DLI4"/>
<protein>
    <submittedName>
        <fullName evidence="1">Uncharacterized protein</fullName>
    </submittedName>
</protein>
<reference evidence="1" key="2">
    <citation type="journal article" date="2015" name="Data Brief">
        <title>Shoot transcriptome of the giant reed, Arundo donax.</title>
        <authorList>
            <person name="Barrero R.A."/>
            <person name="Guerrero F.D."/>
            <person name="Moolhuijzen P."/>
            <person name="Goolsby J.A."/>
            <person name="Tidwell J."/>
            <person name="Bellgard S.E."/>
            <person name="Bellgard M.I."/>
        </authorList>
    </citation>
    <scope>NUCLEOTIDE SEQUENCE</scope>
    <source>
        <tissue evidence="1">Shoot tissue taken approximately 20 cm above the soil surface</tissue>
    </source>
</reference>
<sequence length="63" mass="7162">MRACRAGLHVVPFKVPQEAFMSDSSKRMVQFEGQKKLDINLIVVWCLLQFLDAKKNESAGRVP</sequence>
<name>A0A0A9DLI4_ARUDO</name>
<proteinExistence type="predicted"/>
<accession>A0A0A9DLI4</accession>
<evidence type="ECO:0000313" key="1">
    <source>
        <dbReference type="EMBL" id="JAD88641.1"/>
    </source>
</evidence>